<reference evidence="1 2" key="1">
    <citation type="submission" date="2007-01" db="EMBL/GenBank/DDBJ databases">
        <authorList>
            <person name="Haygood M."/>
            <person name="Podell S."/>
            <person name="Anderson C."/>
            <person name="Hopkinson B."/>
            <person name="Roe K."/>
            <person name="Barbeau K."/>
            <person name="Gaasterland T."/>
            <person name="Ferriera S."/>
            <person name="Johnson J."/>
            <person name="Kravitz S."/>
            <person name="Beeson K."/>
            <person name="Sutton G."/>
            <person name="Rogers Y.-H."/>
            <person name="Friedman R."/>
            <person name="Frazier M."/>
            <person name="Venter J.C."/>
        </authorList>
    </citation>
    <scope>NUCLEOTIDE SEQUENCE [LARGE SCALE GENOMIC DNA]</scope>
    <source>
        <strain evidence="1 2">ATCC 23134</strain>
    </source>
</reference>
<dbReference type="EMBL" id="AAWS01000014">
    <property type="protein sequence ID" value="EAY28667.1"/>
    <property type="molecule type" value="Genomic_DNA"/>
</dbReference>
<keyword evidence="2" id="KW-1185">Reference proteome</keyword>
<evidence type="ECO:0000313" key="2">
    <source>
        <dbReference type="Proteomes" id="UP000004095"/>
    </source>
</evidence>
<name>A1ZLB3_MICM2</name>
<comment type="caution">
    <text evidence="1">The sequence shown here is derived from an EMBL/GenBank/DDBJ whole genome shotgun (WGS) entry which is preliminary data.</text>
</comment>
<gene>
    <name evidence="1" type="ORF">M23134_07765</name>
</gene>
<evidence type="ECO:0000313" key="1">
    <source>
        <dbReference type="EMBL" id="EAY28667.1"/>
    </source>
</evidence>
<dbReference type="AlphaFoldDB" id="A1ZLB3"/>
<accession>A1ZLB3</accession>
<protein>
    <submittedName>
        <fullName evidence="1">Uncharacterized protein</fullName>
    </submittedName>
</protein>
<sequence length="82" mass="9562">MQFTELNAEAQSVAISTQQIDLFALSLRARLEVFVLNADASLDYLWEQQNEPLKNYLQTTIFELECLLNEFEMYDSLQQLNP</sequence>
<proteinExistence type="predicted"/>
<dbReference type="RefSeq" id="WP_002697369.1">
    <property type="nucleotide sequence ID" value="NZ_AAWS01000014.1"/>
</dbReference>
<dbReference type="Proteomes" id="UP000004095">
    <property type="component" value="Unassembled WGS sequence"/>
</dbReference>
<organism evidence="1 2">
    <name type="scientific">Microscilla marina ATCC 23134</name>
    <dbReference type="NCBI Taxonomy" id="313606"/>
    <lineage>
        <taxon>Bacteria</taxon>
        <taxon>Pseudomonadati</taxon>
        <taxon>Bacteroidota</taxon>
        <taxon>Cytophagia</taxon>
        <taxon>Cytophagales</taxon>
        <taxon>Microscillaceae</taxon>
        <taxon>Microscilla</taxon>
    </lineage>
</organism>